<dbReference type="Proteomes" id="UP000252187">
    <property type="component" value="Unassembled WGS sequence"/>
</dbReference>
<dbReference type="EMBL" id="QNTT01000018">
    <property type="protein sequence ID" value="RBA36801.1"/>
    <property type="molecule type" value="Genomic_DNA"/>
</dbReference>
<comment type="caution">
    <text evidence="2">The sequence shown here is derived from an EMBL/GenBank/DDBJ whole genome shotgun (WGS) entry which is preliminary data.</text>
</comment>
<organism evidence="2 3">
    <name type="scientific">Dietzia maris</name>
    <dbReference type="NCBI Taxonomy" id="37915"/>
    <lineage>
        <taxon>Bacteria</taxon>
        <taxon>Bacillati</taxon>
        <taxon>Actinomycetota</taxon>
        <taxon>Actinomycetes</taxon>
        <taxon>Mycobacteriales</taxon>
        <taxon>Dietziaceae</taxon>
        <taxon>Dietzia</taxon>
    </lineage>
</organism>
<evidence type="ECO:0000313" key="2">
    <source>
        <dbReference type="EMBL" id="RBA36801.1"/>
    </source>
</evidence>
<evidence type="ECO:0000313" key="3">
    <source>
        <dbReference type="Proteomes" id="UP000252187"/>
    </source>
</evidence>
<reference evidence="2 3" key="1">
    <citation type="submission" date="2018-06" db="EMBL/GenBank/DDBJ databases">
        <title>Whole genome sequencing of four bacterial strains from South Shetland trench revealing bio-synthetic gene clusters.</title>
        <authorList>
            <person name="Abdel-Mageed W.M."/>
            <person name="Lehri B."/>
            <person name="Jarmusch S.A."/>
            <person name="Miranda K."/>
            <person name="Goodfellow M."/>
            <person name="Jaspars M."/>
            <person name="Karlyshev A.V."/>
        </authorList>
    </citation>
    <scope>NUCLEOTIDE SEQUENCE [LARGE SCALE GENOMIC DNA]</scope>
    <source>
        <strain evidence="2 3">SST1</strain>
    </source>
</reference>
<name>A0A365PAZ7_9ACTN</name>
<evidence type="ECO:0000256" key="1">
    <source>
        <dbReference type="SAM" id="MobiDB-lite"/>
    </source>
</evidence>
<accession>A0A365PAZ7</accession>
<feature type="compositionally biased region" description="Basic and acidic residues" evidence="1">
    <location>
        <begin position="46"/>
        <end position="83"/>
    </location>
</feature>
<proteinExistence type="predicted"/>
<gene>
    <name evidence="2" type="ORF">DQ226_08415</name>
</gene>
<feature type="compositionally biased region" description="Basic and acidic residues" evidence="1">
    <location>
        <begin position="1"/>
        <end position="13"/>
    </location>
</feature>
<feature type="region of interest" description="Disordered" evidence="1">
    <location>
        <begin position="1"/>
        <end position="21"/>
    </location>
</feature>
<dbReference type="AlphaFoldDB" id="A0A365PAZ7"/>
<feature type="region of interest" description="Disordered" evidence="1">
    <location>
        <begin position="38"/>
        <end position="105"/>
    </location>
</feature>
<protein>
    <submittedName>
        <fullName evidence="2">Uncharacterized protein</fullName>
    </submittedName>
</protein>
<feature type="compositionally biased region" description="Basic and acidic residues" evidence="1">
    <location>
        <begin position="94"/>
        <end position="105"/>
    </location>
</feature>
<sequence length="105" mass="12104">MTILNEDARKNPRDWPSTIKNPAGFLRHRLSRLRNVLAGPSPSEVAEEHRQQALEEQRRRAEAAAAAEERAATPEQVSRHMDAIRSILRRRQRRSAENDRFGLAR</sequence>